<name>A0A5P0ZZ08_9LACO</name>
<dbReference type="PANTHER" id="PTHR11061:SF45">
    <property type="match status" value="1"/>
</dbReference>
<evidence type="ECO:0000256" key="5">
    <source>
        <dbReference type="PROSITE-ProRule" id="PRU10015"/>
    </source>
</evidence>
<dbReference type="FunFam" id="2.40.50.1070:FF:000003">
    <property type="entry name" value="23S rRNA (Uracil-5-)-methyltransferase RumA"/>
    <property type="match status" value="1"/>
</dbReference>
<organism evidence="8 9">
    <name type="scientific">Companilactobacillus halodurans</name>
    <dbReference type="NCBI Taxonomy" id="2584183"/>
    <lineage>
        <taxon>Bacteria</taxon>
        <taxon>Bacillati</taxon>
        <taxon>Bacillota</taxon>
        <taxon>Bacilli</taxon>
        <taxon>Lactobacillales</taxon>
        <taxon>Lactobacillaceae</taxon>
        <taxon>Companilactobacillus</taxon>
    </lineage>
</organism>
<dbReference type="PANTHER" id="PTHR11061">
    <property type="entry name" value="RNA M5U METHYLTRANSFERASE"/>
    <property type="match status" value="1"/>
</dbReference>
<feature type="binding site" evidence="4">
    <location>
        <position position="293"/>
    </location>
    <ligand>
        <name>S-adenosyl-L-methionine</name>
        <dbReference type="ChEBI" id="CHEBI:59789"/>
    </ligand>
</feature>
<dbReference type="Gene3D" id="2.40.50.1070">
    <property type="match status" value="1"/>
</dbReference>
<evidence type="ECO:0000259" key="6">
    <source>
        <dbReference type="PROSITE" id="PS50926"/>
    </source>
</evidence>
<dbReference type="PROSITE" id="PS50926">
    <property type="entry name" value="TRAM"/>
    <property type="match status" value="1"/>
</dbReference>
<comment type="similarity">
    <text evidence="4">Belongs to the class I-like SAM-binding methyltransferase superfamily. RNA M5U methyltransferase family.</text>
</comment>
<dbReference type="PROSITE" id="PS01231">
    <property type="entry name" value="TRMA_2"/>
    <property type="match status" value="1"/>
</dbReference>
<evidence type="ECO:0000313" key="10">
    <source>
        <dbReference type="Proteomes" id="UP000414364"/>
    </source>
</evidence>
<dbReference type="OrthoDB" id="9804590at2"/>
<evidence type="ECO:0000313" key="8">
    <source>
        <dbReference type="EMBL" id="MQS98197.1"/>
    </source>
</evidence>
<feature type="binding site" evidence="4">
    <location>
        <position position="391"/>
    </location>
    <ligand>
        <name>S-adenosyl-L-methionine</name>
        <dbReference type="ChEBI" id="CHEBI:59789"/>
    </ligand>
</feature>
<keyword evidence="1 4" id="KW-0489">Methyltransferase</keyword>
<dbReference type="EMBL" id="VDFO01000040">
    <property type="protein sequence ID" value="MQS98197.1"/>
    <property type="molecule type" value="Genomic_DNA"/>
</dbReference>
<feature type="domain" description="TRAM" evidence="6">
    <location>
        <begin position="9"/>
        <end position="67"/>
    </location>
</feature>
<dbReference type="SUPFAM" id="SSF53335">
    <property type="entry name" value="S-adenosyl-L-methionine-dependent methyltransferases"/>
    <property type="match status" value="1"/>
</dbReference>
<evidence type="ECO:0000313" key="7">
    <source>
        <dbReference type="EMBL" id="MQS76598.1"/>
    </source>
</evidence>
<feature type="active site" description="Nucleophile" evidence="4">
    <location>
        <position position="418"/>
    </location>
</feature>
<evidence type="ECO:0000256" key="2">
    <source>
        <dbReference type="ARBA" id="ARBA00022679"/>
    </source>
</evidence>
<dbReference type="Proteomes" id="UP000371423">
    <property type="component" value="Unassembled WGS sequence"/>
</dbReference>
<dbReference type="InterPro" id="IPR012340">
    <property type="entry name" value="NA-bd_OB-fold"/>
</dbReference>
<dbReference type="PROSITE" id="PS51687">
    <property type="entry name" value="SAM_MT_RNA_M5U"/>
    <property type="match status" value="1"/>
</dbReference>
<evidence type="ECO:0000256" key="4">
    <source>
        <dbReference type="PROSITE-ProRule" id="PRU01024"/>
    </source>
</evidence>
<comment type="caution">
    <text evidence="8">The sequence shown here is derived from an EMBL/GenBank/DDBJ whole genome shotgun (WGS) entry which is preliminary data.</text>
</comment>
<dbReference type="FunFam" id="3.40.50.150:FF:000009">
    <property type="entry name" value="23S rRNA (Uracil(1939)-C(5))-methyltransferase RlmD"/>
    <property type="match status" value="1"/>
</dbReference>
<dbReference type="Pfam" id="PF01938">
    <property type="entry name" value="TRAM"/>
    <property type="match status" value="1"/>
</dbReference>
<dbReference type="InterPro" id="IPR002792">
    <property type="entry name" value="TRAM_dom"/>
</dbReference>
<gene>
    <name evidence="8" type="primary">rlmD</name>
    <name evidence="8" type="ORF">FHL05_09925</name>
    <name evidence="7" type="ORF">FHL06_09445</name>
</gene>
<dbReference type="Gene3D" id="2.40.50.140">
    <property type="entry name" value="Nucleic acid-binding proteins"/>
    <property type="match status" value="1"/>
</dbReference>
<keyword evidence="3 4" id="KW-0949">S-adenosyl-L-methionine</keyword>
<feature type="active site" evidence="5">
    <location>
        <position position="418"/>
    </location>
</feature>
<dbReference type="InterPro" id="IPR030391">
    <property type="entry name" value="MeTrfase_TrmA_CS"/>
</dbReference>
<dbReference type="EMBL" id="VDFP01000020">
    <property type="protein sequence ID" value="MQS76598.1"/>
    <property type="molecule type" value="Genomic_DNA"/>
</dbReference>
<dbReference type="PROSITE" id="PS01230">
    <property type="entry name" value="TRMA_1"/>
    <property type="match status" value="1"/>
</dbReference>
<dbReference type="InterPro" id="IPR029063">
    <property type="entry name" value="SAM-dependent_MTases_sf"/>
</dbReference>
<keyword evidence="2 4" id="KW-0808">Transferase</keyword>
<dbReference type="AlphaFoldDB" id="A0A5P0ZZ08"/>
<feature type="binding site" evidence="4">
    <location>
        <position position="343"/>
    </location>
    <ligand>
        <name>S-adenosyl-L-methionine</name>
        <dbReference type="ChEBI" id="CHEBI:59789"/>
    </ligand>
</feature>
<dbReference type="SUPFAM" id="SSF50249">
    <property type="entry name" value="Nucleic acid-binding proteins"/>
    <property type="match status" value="1"/>
</dbReference>
<protein>
    <submittedName>
        <fullName evidence="8">23S rRNA (Uracil(1939)-C(5))-methyltransferase RlmD</fullName>
        <ecNumber evidence="8">2.1.1.190</ecNumber>
    </submittedName>
</protein>
<reference evidence="9 10" key="1">
    <citation type="journal article" date="2019" name="Syst. Appl. Microbiol.">
        <title>Polyphasic characterization of two novel Lactobacillus spp. isolated from blown salami packages: Description of Lactobacillus halodurans sp. nov. and Lactobacillus salsicarnum sp. nov.</title>
        <authorList>
            <person name="Schuster J.A."/>
            <person name="Klingl A."/>
            <person name="Vogel R.F."/>
            <person name="Ehrmann M.A."/>
        </authorList>
    </citation>
    <scope>NUCLEOTIDE SEQUENCE [LARGE SCALE GENOMIC DNA]</scope>
    <source>
        <strain evidence="8 9">TMW 1.1920</strain>
        <strain evidence="7 10">TMW 1.2172</strain>
    </source>
</reference>
<feature type="binding site" evidence="4">
    <location>
        <position position="322"/>
    </location>
    <ligand>
        <name>S-adenosyl-L-methionine</name>
        <dbReference type="ChEBI" id="CHEBI:59789"/>
    </ligand>
</feature>
<proteinExistence type="inferred from homology"/>
<sequence length="460" mass="52472">MHTNNITQELSVGDRFPLTIKRIGINGEGIGFFKHVIVFVPKAVPQDVIVCEVTDVHEHFLNGRIHKLRKASPARNPDTPELANEVGGLEFAHIKYEDQLKYKADILRESLEKYKPYAHDKYMIRPTVGSVQQEKYRNKAQFPIQEIDGQIRCGLYKNGTQELVDLEEMPTQMDLTMQAMRKIVSMIKDLQIPVFNPEQKSGILSMIIIRESVEFNQLQVTFVTRSTKFIKEHQLIERIQKEIPEVSSISQNINKEDQGAVWGDETKLLWGDEYLQEDINGYLFNLSPRAFLQLNSLQTDKLYDLVNKALEPSPRDILLDAYCGVGTIGITMADKVKHIYGIEIIPEAIEDAKANAKLNEVENADYYVGSVDKIYPQLLNDKVAVNSVIVDPPRTGLENNLIRTLNEHPVEKLVYVSCNPSTLAKDLVTLTKEYRVVYLQPVDMFPQTPHVETIVKLVKR</sequence>
<dbReference type="InterPro" id="IPR010280">
    <property type="entry name" value="U5_MeTrfase_fam"/>
</dbReference>
<dbReference type="Pfam" id="PF05958">
    <property type="entry name" value="tRNA_U5-meth_tr"/>
    <property type="match status" value="1"/>
</dbReference>
<dbReference type="CDD" id="cd02440">
    <property type="entry name" value="AdoMet_MTases"/>
    <property type="match status" value="1"/>
</dbReference>
<dbReference type="InterPro" id="IPR030390">
    <property type="entry name" value="MeTrfase_TrmA_AS"/>
</dbReference>
<accession>A0A5P0ZZ08</accession>
<dbReference type="EC" id="2.1.1.190" evidence="8"/>
<dbReference type="GO" id="GO:0070475">
    <property type="term" value="P:rRNA base methylation"/>
    <property type="evidence" value="ECO:0007669"/>
    <property type="project" value="TreeGrafter"/>
</dbReference>
<evidence type="ECO:0000256" key="1">
    <source>
        <dbReference type="ARBA" id="ARBA00022603"/>
    </source>
</evidence>
<dbReference type="Gene3D" id="3.40.50.150">
    <property type="entry name" value="Vaccinia Virus protein VP39"/>
    <property type="match status" value="1"/>
</dbReference>
<keyword evidence="9" id="KW-1185">Reference proteome</keyword>
<dbReference type="NCBIfam" id="TIGR00479">
    <property type="entry name" value="rumA"/>
    <property type="match status" value="1"/>
</dbReference>
<dbReference type="Proteomes" id="UP000414364">
    <property type="component" value="Unassembled WGS sequence"/>
</dbReference>
<evidence type="ECO:0000256" key="3">
    <source>
        <dbReference type="ARBA" id="ARBA00022691"/>
    </source>
</evidence>
<dbReference type="GO" id="GO:0070041">
    <property type="term" value="F:rRNA (uridine-C5-)-methyltransferase activity"/>
    <property type="evidence" value="ECO:0007669"/>
    <property type="project" value="TreeGrafter"/>
</dbReference>
<evidence type="ECO:0000313" key="9">
    <source>
        <dbReference type="Proteomes" id="UP000371423"/>
    </source>
</evidence>
<dbReference type="RefSeq" id="WP_153386064.1">
    <property type="nucleotide sequence ID" value="NZ_VDFO01000040.1"/>
</dbReference>